<proteinExistence type="predicted"/>
<name>A0ABW9EM98_9BURK</name>
<sequence length="82" mass="9007">MNSNCVSLRSLVDKWLAPTHSMPARVALVGRMFATHGRYVQMEGCTSTGPLTIIFFRHDDGSWCVFPPVPALPAMCGHVFAN</sequence>
<gene>
    <name evidence="1" type="ORF">PQQ73_27695</name>
</gene>
<reference evidence="1 2" key="1">
    <citation type="journal article" date="2024" name="Chem. Sci.">
        <title>Discovery of megapolipeptins by genome mining of a Burkholderiales bacteria collection.</title>
        <authorList>
            <person name="Paulo B.S."/>
            <person name="Recchia M.J.J."/>
            <person name="Lee S."/>
            <person name="Fergusson C.H."/>
            <person name="Romanowski S.B."/>
            <person name="Hernandez A."/>
            <person name="Krull N."/>
            <person name="Liu D.Y."/>
            <person name="Cavanagh H."/>
            <person name="Bos A."/>
            <person name="Gray C.A."/>
            <person name="Murphy B.T."/>
            <person name="Linington R.G."/>
            <person name="Eustaquio A.S."/>
        </authorList>
    </citation>
    <scope>NUCLEOTIDE SEQUENCE [LARGE SCALE GENOMIC DNA]</scope>
    <source>
        <strain evidence="1 2">RL17-350-BIC-E</strain>
    </source>
</reference>
<protein>
    <submittedName>
        <fullName evidence="1">Uncharacterized protein</fullName>
    </submittedName>
</protein>
<dbReference type="EMBL" id="JAQQCL010000026">
    <property type="protein sequence ID" value="MFM0720108.1"/>
    <property type="molecule type" value="Genomic_DNA"/>
</dbReference>
<dbReference type="Proteomes" id="UP001629392">
    <property type="component" value="Unassembled WGS sequence"/>
</dbReference>
<accession>A0ABW9EM98</accession>
<evidence type="ECO:0000313" key="1">
    <source>
        <dbReference type="EMBL" id="MFM0720108.1"/>
    </source>
</evidence>
<comment type="caution">
    <text evidence="1">The sequence shown here is derived from an EMBL/GenBank/DDBJ whole genome shotgun (WGS) entry which is preliminary data.</text>
</comment>
<evidence type="ECO:0000313" key="2">
    <source>
        <dbReference type="Proteomes" id="UP001629392"/>
    </source>
</evidence>
<organism evidence="1 2">
    <name type="scientific">Paraburkholderia strydomiana</name>
    <dbReference type="NCBI Taxonomy" id="1245417"/>
    <lineage>
        <taxon>Bacteria</taxon>
        <taxon>Pseudomonadati</taxon>
        <taxon>Pseudomonadota</taxon>
        <taxon>Betaproteobacteria</taxon>
        <taxon>Burkholderiales</taxon>
        <taxon>Burkholderiaceae</taxon>
        <taxon>Paraburkholderia</taxon>
    </lineage>
</organism>
<keyword evidence="2" id="KW-1185">Reference proteome</keyword>
<dbReference type="RefSeq" id="WP_408147584.1">
    <property type="nucleotide sequence ID" value="NZ_JAQQCJ010000014.1"/>
</dbReference>